<name>A0A7C8DDN3_9ARCH</name>
<dbReference type="AlphaFoldDB" id="A0A7C8DDN3"/>
<organism evidence="3 4">
    <name type="scientific">Marine Group III euryarchaeote</name>
    <dbReference type="NCBI Taxonomy" id="2173149"/>
    <lineage>
        <taxon>Archaea</taxon>
        <taxon>Methanobacteriati</taxon>
        <taxon>Thermoplasmatota</taxon>
        <taxon>Thermoplasmata</taxon>
        <taxon>Candidatus Thermoprofundales</taxon>
    </lineage>
</organism>
<evidence type="ECO:0000313" key="3">
    <source>
        <dbReference type="EMBL" id="HIG63964.1"/>
    </source>
</evidence>
<dbReference type="Proteomes" id="UP000589516">
    <property type="component" value="Unassembled WGS sequence"/>
</dbReference>
<feature type="compositionally biased region" description="Low complexity" evidence="1">
    <location>
        <begin position="210"/>
        <end position="229"/>
    </location>
</feature>
<dbReference type="PROSITE" id="PS50800">
    <property type="entry name" value="SAP"/>
    <property type="match status" value="1"/>
</dbReference>
<feature type="compositionally biased region" description="Acidic residues" evidence="1">
    <location>
        <begin position="165"/>
        <end position="174"/>
    </location>
</feature>
<dbReference type="SUPFAM" id="SSF68906">
    <property type="entry name" value="SAP domain"/>
    <property type="match status" value="1"/>
</dbReference>
<evidence type="ECO:0000259" key="2">
    <source>
        <dbReference type="PROSITE" id="PS50800"/>
    </source>
</evidence>
<feature type="compositionally biased region" description="Basic residues" evidence="1">
    <location>
        <begin position="263"/>
        <end position="279"/>
    </location>
</feature>
<reference evidence="4" key="1">
    <citation type="journal article" date="2019" name="bioRxiv">
        <title>Genome diversification in globally distributed novel marine Proteobacteria is linked to environmental adaptation.</title>
        <authorList>
            <person name="Zhou Z."/>
            <person name="Tran P.Q."/>
            <person name="Kieft K."/>
            <person name="Anantharaman K."/>
        </authorList>
    </citation>
    <scope>NUCLEOTIDE SEQUENCE [LARGE SCALE GENOMIC DNA]</scope>
</reference>
<dbReference type="Pfam" id="PF02037">
    <property type="entry name" value="SAP"/>
    <property type="match status" value="1"/>
</dbReference>
<feature type="compositionally biased region" description="Basic and acidic residues" evidence="1">
    <location>
        <begin position="131"/>
        <end position="142"/>
    </location>
</feature>
<dbReference type="EMBL" id="DUAV01000034">
    <property type="protein sequence ID" value="HIG63964.1"/>
    <property type="molecule type" value="Genomic_DNA"/>
</dbReference>
<feature type="region of interest" description="Disordered" evidence="1">
    <location>
        <begin position="113"/>
        <end position="285"/>
    </location>
</feature>
<dbReference type="SMART" id="SM00513">
    <property type="entry name" value="SAP"/>
    <property type="match status" value="1"/>
</dbReference>
<evidence type="ECO:0000256" key="1">
    <source>
        <dbReference type="SAM" id="MobiDB-lite"/>
    </source>
</evidence>
<evidence type="ECO:0000313" key="4">
    <source>
        <dbReference type="Proteomes" id="UP000589516"/>
    </source>
</evidence>
<feature type="domain" description="SAP" evidence="2">
    <location>
        <begin position="283"/>
        <end position="316"/>
    </location>
</feature>
<dbReference type="Gene3D" id="1.10.720.30">
    <property type="entry name" value="SAP domain"/>
    <property type="match status" value="1"/>
</dbReference>
<protein>
    <recommendedName>
        <fullName evidence="2">SAP domain-containing protein</fullName>
    </recommendedName>
</protein>
<feature type="compositionally biased region" description="Basic and acidic residues" evidence="1">
    <location>
        <begin position="113"/>
        <end position="122"/>
    </location>
</feature>
<sequence>MGLFGRKKKKRAKKPVLEPLTASVAPVAVAAPVAQAQPIVELASPPTNIQPDMVIEMDMDIQPAVELAPAVQPAAPAGQPADWHKRSEKPLMDIHRRLDSMLEEDSASLEERYRERFGDKLPKSVAGGALAKKEEPAAEGKKITFKSRSKISFKPQAPAAVDPEPAAEAEEEPAAAEAPAAEDTSSGDASPSIGSRIVGGARRTGSRTKGAIGSGASAVGRGARATGSAIGSGARATGAAIGSGASKFTGLFRRGDSGDAKPAAKKATPKKRAVAKKKAKPDYGAMTGAQLKAELKKQGLPISGKKAELVKRLQKA</sequence>
<accession>A0A7C8DDN3</accession>
<proteinExistence type="predicted"/>
<comment type="caution">
    <text evidence="3">The sequence shown here is derived from an EMBL/GenBank/DDBJ whole genome shotgun (WGS) entry which is preliminary data.</text>
</comment>
<dbReference type="InterPro" id="IPR003034">
    <property type="entry name" value="SAP_dom"/>
</dbReference>
<feature type="compositionally biased region" description="Polar residues" evidence="1">
    <location>
        <begin position="183"/>
        <end position="193"/>
    </location>
</feature>
<dbReference type="InterPro" id="IPR036361">
    <property type="entry name" value="SAP_dom_sf"/>
</dbReference>
<gene>
    <name evidence="3" type="ORF">EYQ16_05575</name>
</gene>